<keyword evidence="3" id="KW-1185">Reference proteome</keyword>
<protein>
    <recommendedName>
        <fullName evidence="1">SCP domain-containing protein</fullName>
    </recommendedName>
</protein>
<dbReference type="EMBL" id="BAAFGZ010000047">
    <property type="protein sequence ID" value="GAB0133539.1"/>
    <property type="molecule type" value="Genomic_DNA"/>
</dbReference>
<dbReference type="Proteomes" id="UP001562357">
    <property type="component" value="Unassembled WGS sequence"/>
</dbReference>
<evidence type="ECO:0000313" key="3">
    <source>
        <dbReference type="Proteomes" id="UP001562357"/>
    </source>
</evidence>
<dbReference type="InterPro" id="IPR018244">
    <property type="entry name" value="Allrgn_V5/Tpx1_CS"/>
</dbReference>
<sequence>MKPLLCRPCPFLPFLLQTSSRAAPDIVTVTVTVTAAPAIASDEPQWGTTQVFASAILNSTNFYRRQHNASDVAWNKTLADFAGRYLDGSDCRFGHSGGPYGENLAEGYPSAAASVEGWGEERNRYSFDKAEFSHETGHFTQLVWKSTTAVGCGRRLCGRSGWYLACEYWPRGNVVGQFAEQVSRAESGGEVLGPGTLLLSSLGVLALLASCWE</sequence>
<dbReference type="SMART" id="SM00198">
    <property type="entry name" value="SCP"/>
    <property type="match status" value="1"/>
</dbReference>
<dbReference type="SUPFAM" id="SSF55797">
    <property type="entry name" value="PR-1-like"/>
    <property type="match status" value="1"/>
</dbReference>
<dbReference type="InterPro" id="IPR035940">
    <property type="entry name" value="CAP_sf"/>
</dbReference>
<dbReference type="PROSITE" id="PS01009">
    <property type="entry name" value="CRISP_1"/>
    <property type="match status" value="1"/>
</dbReference>
<name>A0ABQ0CJB1_9HYPO</name>
<comment type="caution">
    <text evidence="2">The sequence shown here is derived from an EMBL/GenBank/DDBJ whole genome shotgun (WGS) entry which is preliminary data.</text>
</comment>
<evidence type="ECO:0000259" key="1">
    <source>
        <dbReference type="SMART" id="SM00198"/>
    </source>
</evidence>
<dbReference type="InterPro" id="IPR001283">
    <property type="entry name" value="CRISP-related"/>
</dbReference>
<dbReference type="Gene3D" id="3.40.33.10">
    <property type="entry name" value="CAP"/>
    <property type="match status" value="1"/>
</dbReference>
<reference evidence="3" key="1">
    <citation type="submission" date="2024-06" db="EMBL/GenBank/DDBJ databases">
        <title>Draft Genome Sequences of Epichloe bromicola Strains Isolated from Elymus ciliaris.</title>
        <authorList>
            <consortium name="Epichloe bromicola genome sequencing consortium"/>
            <person name="Miura A."/>
            <person name="Imano S."/>
            <person name="Ashida A."/>
            <person name="Sato I."/>
            <person name="Chiba S."/>
            <person name="Tanaka A."/>
            <person name="Camagna M."/>
            <person name="Takemoto D."/>
        </authorList>
    </citation>
    <scope>NUCLEOTIDE SEQUENCE [LARGE SCALE GENOMIC DNA]</scope>
    <source>
        <strain evidence="3">DP</strain>
    </source>
</reference>
<dbReference type="PANTHER" id="PTHR10334">
    <property type="entry name" value="CYSTEINE-RICH SECRETORY PROTEIN-RELATED"/>
    <property type="match status" value="1"/>
</dbReference>
<evidence type="ECO:0000313" key="2">
    <source>
        <dbReference type="EMBL" id="GAB0133539.1"/>
    </source>
</evidence>
<feature type="domain" description="SCP" evidence="1">
    <location>
        <begin position="51"/>
        <end position="176"/>
    </location>
</feature>
<dbReference type="InterPro" id="IPR014044">
    <property type="entry name" value="CAP_dom"/>
</dbReference>
<dbReference type="PRINTS" id="PR00837">
    <property type="entry name" value="V5TPXLIKE"/>
</dbReference>
<gene>
    <name evidence="2" type="primary">g1946</name>
    <name evidence="2" type="ORF">EsDP_00001946</name>
</gene>
<proteinExistence type="predicted"/>
<organism evidence="2 3">
    <name type="scientific">Epichloe bromicola</name>
    <dbReference type="NCBI Taxonomy" id="79588"/>
    <lineage>
        <taxon>Eukaryota</taxon>
        <taxon>Fungi</taxon>
        <taxon>Dikarya</taxon>
        <taxon>Ascomycota</taxon>
        <taxon>Pezizomycotina</taxon>
        <taxon>Sordariomycetes</taxon>
        <taxon>Hypocreomycetidae</taxon>
        <taxon>Hypocreales</taxon>
        <taxon>Clavicipitaceae</taxon>
        <taxon>Epichloe</taxon>
    </lineage>
</organism>
<accession>A0ABQ0CJB1</accession>
<dbReference type="Pfam" id="PF00188">
    <property type="entry name" value="CAP"/>
    <property type="match status" value="1"/>
</dbReference>